<dbReference type="KEGG" id="lsx:H8B22_12240"/>
<sequence length="127" mass="13416">MNLLSLATMGMAPVPSSGGGGGNDKPPPEANITIQVDATTRQPKAEPVSAWVDRGGKVRWECPEQFDIILKLLWTGDTVTRSAKKVGDAYVLEVTAGNIDGRYSYGISVKGGAVDPDVIIGPKIHNL</sequence>
<organism evidence="2 3">
    <name type="scientific">Agrilutibacter terrestris</name>
    <dbReference type="NCBI Taxonomy" id="2865112"/>
    <lineage>
        <taxon>Bacteria</taxon>
        <taxon>Pseudomonadati</taxon>
        <taxon>Pseudomonadota</taxon>
        <taxon>Gammaproteobacteria</taxon>
        <taxon>Lysobacterales</taxon>
        <taxon>Lysobacteraceae</taxon>
        <taxon>Agrilutibacter</taxon>
    </lineage>
</organism>
<protein>
    <submittedName>
        <fullName evidence="2">Uncharacterized protein</fullName>
    </submittedName>
</protein>
<evidence type="ECO:0000313" key="2">
    <source>
        <dbReference type="EMBL" id="QNP40248.1"/>
    </source>
</evidence>
<dbReference type="Proteomes" id="UP000516018">
    <property type="component" value="Chromosome"/>
</dbReference>
<name>A0A7H0FW32_9GAMM</name>
<keyword evidence="3" id="KW-1185">Reference proteome</keyword>
<proteinExistence type="predicted"/>
<accession>A0A7H0FW32</accession>
<dbReference type="EMBL" id="CP060820">
    <property type="protein sequence ID" value="QNP40248.1"/>
    <property type="molecule type" value="Genomic_DNA"/>
</dbReference>
<evidence type="ECO:0000313" key="3">
    <source>
        <dbReference type="Proteomes" id="UP000516018"/>
    </source>
</evidence>
<reference evidence="2 3" key="1">
    <citation type="submission" date="2020-08" db="EMBL/GenBank/DDBJ databases">
        <title>Lysobacter sp. II4 sp. nov., isolated from soil.</title>
        <authorList>
            <person name="Woo C.Y."/>
            <person name="Kim J."/>
        </authorList>
    </citation>
    <scope>NUCLEOTIDE SEQUENCE [LARGE SCALE GENOMIC DNA]</scope>
    <source>
        <strain evidence="2 3">II4</strain>
    </source>
</reference>
<dbReference type="AlphaFoldDB" id="A0A7H0FW32"/>
<feature type="region of interest" description="Disordered" evidence="1">
    <location>
        <begin position="12"/>
        <end position="31"/>
    </location>
</feature>
<evidence type="ECO:0000256" key="1">
    <source>
        <dbReference type="SAM" id="MobiDB-lite"/>
    </source>
</evidence>
<gene>
    <name evidence="2" type="ORF">H8B22_12240</name>
</gene>
<dbReference type="RefSeq" id="WP_187711690.1">
    <property type="nucleotide sequence ID" value="NZ_CP060820.1"/>
</dbReference>